<keyword evidence="3" id="KW-1185">Reference proteome</keyword>
<reference evidence="2 3" key="1">
    <citation type="submission" date="2020-08" db="EMBL/GenBank/DDBJ databases">
        <title>Genomic Encyclopedia of Type Strains, Phase IV (KMG-IV): sequencing the most valuable type-strain genomes for metagenomic binning, comparative biology and taxonomic classification.</title>
        <authorList>
            <person name="Goeker M."/>
        </authorList>
    </citation>
    <scope>NUCLEOTIDE SEQUENCE [LARGE SCALE GENOMIC DNA]</scope>
    <source>
        <strain evidence="2 3">DSM 103733</strain>
    </source>
</reference>
<accession>A0A841JU24</accession>
<dbReference type="InterPro" id="IPR000905">
    <property type="entry name" value="Gcp-like_dom"/>
</dbReference>
<dbReference type="SUPFAM" id="SSF53067">
    <property type="entry name" value="Actin-like ATPase domain"/>
    <property type="match status" value="1"/>
</dbReference>
<sequence>MLLAGEVMLLAIDTCGTIGTIALARREGESVIALIQIELAGKTFAAQLVPRIRELLQEQSATLQNLEAIIVVNGPGSFTGVRIGVSAAKGLAEALQIPVIALSRLVLLAQKGETQAAALDAGRREVYFGRYANGKALESLAALEDLRETAEPIAVCEENLAQDWPAARLIAPPTAAEAIAAALPRLLIQDYDDIAALDGNYVRRTDAELFARPAGGRK</sequence>
<evidence type="ECO:0000259" key="1">
    <source>
        <dbReference type="Pfam" id="PF00814"/>
    </source>
</evidence>
<dbReference type="AlphaFoldDB" id="A0A841JU24"/>
<dbReference type="Gene3D" id="3.30.420.40">
    <property type="match status" value="1"/>
</dbReference>
<feature type="domain" description="Gcp-like" evidence="1">
    <location>
        <begin position="38"/>
        <end position="152"/>
    </location>
</feature>
<comment type="caution">
    <text evidence="2">The sequence shown here is derived from an EMBL/GenBank/DDBJ whole genome shotgun (WGS) entry which is preliminary data.</text>
</comment>
<evidence type="ECO:0000313" key="3">
    <source>
        <dbReference type="Proteomes" id="UP000538666"/>
    </source>
</evidence>
<dbReference type="InterPro" id="IPR043129">
    <property type="entry name" value="ATPase_NBD"/>
</dbReference>
<protein>
    <submittedName>
        <fullName evidence="2">tRNA threonylcarbamoyladenosine biosynthesis protein TsaB</fullName>
    </submittedName>
</protein>
<organism evidence="2 3">
    <name type="scientific">Silvibacterium bohemicum</name>
    <dbReference type="NCBI Taxonomy" id="1577686"/>
    <lineage>
        <taxon>Bacteria</taxon>
        <taxon>Pseudomonadati</taxon>
        <taxon>Acidobacteriota</taxon>
        <taxon>Terriglobia</taxon>
        <taxon>Terriglobales</taxon>
        <taxon>Acidobacteriaceae</taxon>
        <taxon>Silvibacterium</taxon>
    </lineage>
</organism>
<name>A0A841JU24_9BACT</name>
<dbReference type="GO" id="GO:0002949">
    <property type="term" value="P:tRNA threonylcarbamoyladenosine modification"/>
    <property type="evidence" value="ECO:0007669"/>
    <property type="project" value="InterPro"/>
</dbReference>
<dbReference type="EMBL" id="JACHEK010000002">
    <property type="protein sequence ID" value="MBB6143239.1"/>
    <property type="molecule type" value="Genomic_DNA"/>
</dbReference>
<proteinExistence type="predicted"/>
<dbReference type="Pfam" id="PF00814">
    <property type="entry name" value="TsaD"/>
    <property type="match status" value="1"/>
</dbReference>
<dbReference type="InterPro" id="IPR022496">
    <property type="entry name" value="T6A_TsaB"/>
</dbReference>
<dbReference type="NCBIfam" id="TIGR03725">
    <property type="entry name" value="T6A_YeaZ"/>
    <property type="match status" value="1"/>
</dbReference>
<evidence type="ECO:0000313" key="2">
    <source>
        <dbReference type="EMBL" id="MBB6143239.1"/>
    </source>
</evidence>
<gene>
    <name evidence="2" type="ORF">HNQ77_001183</name>
</gene>
<dbReference type="Proteomes" id="UP000538666">
    <property type="component" value="Unassembled WGS sequence"/>
</dbReference>